<keyword evidence="1" id="KW-0812">Transmembrane</keyword>
<keyword evidence="1" id="KW-1133">Transmembrane helix</keyword>
<sequence>MFYFWDVREMLACVKVWFLVFGLVESSLVRVLLSWRMAGLGGFVSGLIFVIKRIRLI</sequence>
<evidence type="ECO:0000256" key="1">
    <source>
        <dbReference type="SAM" id="Phobius"/>
    </source>
</evidence>
<dbReference type="RefSeq" id="XP_033383736.1">
    <property type="nucleotide sequence ID" value="XM_033527785.1"/>
</dbReference>
<evidence type="ECO:0000313" key="2">
    <source>
        <dbReference type="EMBL" id="KAF2015397.1"/>
    </source>
</evidence>
<dbReference type="GeneID" id="54285182"/>
<dbReference type="AlphaFoldDB" id="A0A6A5XRD5"/>
<name>A0A6A5XRD5_9PLEO</name>
<accession>A0A6A5XRD5</accession>
<keyword evidence="3" id="KW-1185">Reference proteome</keyword>
<gene>
    <name evidence="2" type="ORF">BU24DRAFT_421686</name>
</gene>
<proteinExistence type="predicted"/>
<dbReference type="Proteomes" id="UP000799778">
    <property type="component" value="Unassembled WGS sequence"/>
</dbReference>
<protein>
    <submittedName>
        <fullName evidence="2">Uncharacterized protein</fullName>
    </submittedName>
</protein>
<feature type="transmembrane region" description="Helical" evidence="1">
    <location>
        <begin position="35"/>
        <end position="51"/>
    </location>
</feature>
<dbReference type="EMBL" id="ML978069">
    <property type="protein sequence ID" value="KAF2015397.1"/>
    <property type="molecule type" value="Genomic_DNA"/>
</dbReference>
<evidence type="ECO:0000313" key="3">
    <source>
        <dbReference type="Proteomes" id="UP000799778"/>
    </source>
</evidence>
<reference evidence="2" key="1">
    <citation type="journal article" date="2020" name="Stud. Mycol.">
        <title>101 Dothideomycetes genomes: a test case for predicting lifestyles and emergence of pathogens.</title>
        <authorList>
            <person name="Haridas S."/>
            <person name="Albert R."/>
            <person name="Binder M."/>
            <person name="Bloem J."/>
            <person name="Labutti K."/>
            <person name="Salamov A."/>
            <person name="Andreopoulos B."/>
            <person name="Baker S."/>
            <person name="Barry K."/>
            <person name="Bills G."/>
            <person name="Bluhm B."/>
            <person name="Cannon C."/>
            <person name="Castanera R."/>
            <person name="Culley D."/>
            <person name="Daum C."/>
            <person name="Ezra D."/>
            <person name="Gonzalez J."/>
            <person name="Henrissat B."/>
            <person name="Kuo A."/>
            <person name="Liang C."/>
            <person name="Lipzen A."/>
            <person name="Lutzoni F."/>
            <person name="Magnuson J."/>
            <person name="Mondo S."/>
            <person name="Nolan M."/>
            <person name="Ohm R."/>
            <person name="Pangilinan J."/>
            <person name="Park H.-J."/>
            <person name="Ramirez L."/>
            <person name="Alfaro M."/>
            <person name="Sun H."/>
            <person name="Tritt A."/>
            <person name="Yoshinaga Y."/>
            <person name="Zwiers L.-H."/>
            <person name="Turgeon B."/>
            <person name="Goodwin S."/>
            <person name="Spatafora J."/>
            <person name="Crous P."/>
            <person name="Grigoriev I."/>
        </authorList>
    </citation>
    <scope>NUCLEOTIDE SEQUENCE</scope>
    <source>
        <strain evidence="2">CBS 175.79</strain>
    </source>
</reference>
<organism evidence="2 3">
    <name type="scientific">Aaosphaeria arxii CBS 175.79</name>
    <dbReference type="NCBI Taxonomy" id="1450172"/>
    <lineage>
        <taxon>Eukaryota</taxon>
        <taxon>Fungi</taxon>
        <taxon>Dikarya</taxon>
        <taxon>Ascomycota</taxon>
        <taxon>Pezizomycotina</taxon>
        <taxon>Dothideomycetes</taxon>
        <taxon>Pleosporomycetidae</taxon>
        <taxon>Pleosporales</taxon>
        <taxon>Pleosporales incertae sedis</taxon>
        <taxon>Aaosphaeria</taxon>
    </lineage>
</organism>
<keyword evidence="1" id="KW-0472">Membrane</keyword>